<keyword evidence="3" id="KW-1185">Reference proteome</keyword>
<dbReference type="EMBL" id="ANPE02000250">
    <property type="protein sequence ID" value="EMY32599.1"/>
    <property type="molecule type" value="Genomic_DNA"/>
</dbReference>
<dbReference type="Gene3D" id="3.30.1230.10">
    <property type="entry name" value="YlxR-like"/>
    <property type="match status" value="1"/>
</dbReference>
<protein>
    <submittedName>
        <fullName evidence="2">DNA/RNA-binding protein</fullName>
    </submittedName>
</protein>
<dbReference type="PANTHER" id="PTHR34215:SF1">
    <property type="entry name" value="YLXR DOMAIN-CONTAINING PROTEIN"/>
    <property type="match status" value="1"/>
</dbReference>
<dbReference type="InterPro" id="IPR007393">
    <property type="entry name" value="YlxR_dom"/>
</dbReference>
<dbReference type="InterPro" id="IPR035931">
    <property type="entry name" value="YlxR-like_sf"/>
</dbReference>
<accession>N1UXT4</accession>
<dbReference type="RefSeq" id="WP_005273579.1">
    <property type="nucleotide sequence ID" value="NZ_ANPE02000250.1"/>
</dbReference>
<sequence>MNTVRSPRRLPQRTCIGCRKQEDQPGLLRLALAPDGPGAVVVDLHRRMPGRGAWLHPDPQCMALAVKRRAFNRAFRGKVDSRAVESYFHARTTVQPESGSEN</sequence>
<evidence type="ECO:0000259" key="1">
    <source>
        <dbReference type="Pfam" id="PF04296"/>
    </source>
</evidence>
<dbReference type="Proteomes" id="UP000010729">
    <property type="component" value="Unassembled WGS sequence"/>
</dbReference>
<organism evidence="2 3">
    <name type="scientific">Arthrobacter crystallopoietes BAB-32</name>
    <dbReference type="NCBI Taxonomy" id="1246476"/>
    <lineage>
        <taxon>Bacteria</taxon>
        <taxon>Bacillati</taxon>
        <taxon>Actinomycetota</taxon>
        <taxon>Actinomycetes</taxon>
        <taxon>Micrococcales</taxon>
        <taxon>Micrococcaceae</taxon>
        <taxon>Crystallibacter</taxon>
    </lineage>
</organism>
<name>N1UXT4_9MICC</name>
<evidence type="ECO:0000313" key="2">
    <source>
        <dbReference type="EMBL" id="EMY32599.1"/>
    </source>
</evidence>
<evidence type="ECO:0000313" key="3">
    <source>
        <dbReference type="Proteomes" id="UP000010729"/>
    </source>
</evidence>
<dbReference type="SUPFAM" id="SSF64376">
    <property type="entry name" value="YlxR-like"/>
    <property type="match status" value="1"/>
</dbReference>
<gene>
    <name evidence="2" type="ORF">D477_019363</name>
</gene>
<dbReference type="CDD" id="cd00279">
    <property type="entry name" value="YlxR"/>
    <property type="match status" value="1"/>
</dbReference>
<dbReference type="PANTHER" id="PTHR34215">
    <property type="entry name" value="BLL0784 PROTEIN"/>
    <property type="match status" value="1"/>
</dbReference>
<dbReference type="OrthoDB" id="5244965at2"/>
<comment type="caution">
    <text evidence="2">The sequence shown here is derived from an EMBL/GenBank/DDBJ whole genome shotgun (WGS) entry which is preliminary data.</text>
</comment>
<reference evidence="2 3" key="1">
    <citation type="journal article" date="2013" name="Genome Announc.">
        <title>Draft Genome Sequence of Arthrobacter crystallopoietes Strain BAB-32, Revealing Genes for Bioremediation.</title>
        <authorList>
            <person name="Joshi M.N."/>
            <person name="Pandit A.S."/>
            <person name="Sharma A."/>
            <person name="Pandya R.V."/>
            <person name="Desai S.M."/>
            <person name="Saxena A.K."/>
            <person name="Bagatharia S.B."/>
        </authorList>
    </citation>
    <scope>NUCLEOTIDE SEQUENCE [LARGE SCALE GENOMIC DNA]</scope>
    <source>
        <strain evidence="2 3">BAB-32</strain>
    </source>
</reference>
<dbReference type="Pfam" id="PF04296">
    <property type="entry name" value="YlxR"/>
    <property type="match status" value="1"/>
</dbReference>
<dbReference type="InterPro" id="IPR037465">
    <property type="entry name" value="YlxR"/>
</dbReference>
<dbReference type="AlphaFoldDB" id="N1UXT4"/>
<proteinExistence type="predicted"/>
<feature type="domain" description="YlxR" evidence="1">
    <location>
        <begin position="13"/>
        <end position="83"/>
    </location>
</feature>